<evidence type="ECO:0000259" key="6">
    <source>
        <dbReference type="Pfam" id="PF02913"/>
    </source>
</evidence>
<feature type="non-terminal residue" evidence="7">
    <location>
        <position position="1"/>
    </location>
</feature>
<comment type="similarity">
    <text evidence="2">Belongs to the FAD-binding oxidoreductase/transferase type 4 family.</text>
</comment>
<evidence type="ECO:0000256" key="1">
    <source>
        <dbReference type="ARBA" id="ARBA00001974"/>
    </source>
</evidence>
<protein>
    <submittedName>
        <fullName evidence="7">FAD-binding oxidoreductase</fullName>
    </submittedName>
</protein>
<dbReference type="AlphaFoldDB" id="A0A9E4N488"/>
<dbReference type="Pfam" id="PF02913">
    <property type="entry name" value="FAD-oxidase_C"/>
    <property type="match status" value="1"/>
</dbReference>
<dbReference type="PANTHER" id="PTHR42934">
    <property type="entry name" value="GLYCOLATE OXIDASE SUBUNIT GLCD"/>
    <property type="match status" value="1"/>
</dbReference>
<reference evidence="7" key="1">
    <citation type="journal article" date="2021" name="Proc. Natl. Acad. Sci. U.S.A.">
        <title>Global biogeography of chemosynthetic symbionts reveals both localized and globally distributed symbiont groups. .</title>
        <authorList>
            <person name="Osvatic J.T."/>
            <person name="Wilkins L.G.E."/>
            <person name="Leibrecht L."/>
            <person name="Leray M."/>
            <person name="Zauner S."/>
            <person name="Polzin J."/>
            <person name="Camacho Y."/>
            <person name="Gros O."/>
            <person name="van Gils J.A."/>
            <person name="Eisen J.A."/>
            <person name="Petersen J.M."/>
            <person name="Yuen B."/>
        </authorList>
    </citation>
    <scope>NUCLEOTIDE SEQUENCE</scope>
    <source>
        <strain evidence="7">MAGclacostrist064TRANS</strain>
    </source>
</reference>
<dbReference type="GO" id="GO:0016491">
    <property type="term" value="F:oxidoreductase activity"/>
    <property type="evidence" value="ECO:0007669"/>
    <property type="project" value="UniProtKB-KW"/>
</dbReference>
<accession>A0A9E4N488</accession>
<dbReference type="InterPro" id="IPR004113">
    <property type="entry name" value="FAD-bd_oxidored_4_C"/>
</dbReference>
<keyword evidence="4" id="KW-0274">FAD</keyword>
<evidence type="ECO:0000313" key="7">
    <source>
        <dbReference type="EMBL" id="MCG7947225.1"/>
    </source>
</evidence>
<dbReference type="Gene3D" id="1.10.45.10">
    <property type="entry name" value="Vanillyl-alcohol Oxidase, Chain A, domain 4"/>
    <property type="match status" value="1"/>
</dbReference>
<feature type="domain" description="FAD-binding oxidoreductase/transferase type 4 C-terminal" evidence="6">
    <location>
        <begin position="1"/>
        <end position="113"/>
    </location>
</feature>
<evidence type="ECO:0000256" key="2">
    <source>
        <dbReference type="ARBA" id="ARBA00008000"/>
    </source>
</evidence>
<dbReference type="FunFam" id="3.30.70.2740:FF:000001">
    <property type="entry name" value="D-lactate dehydrogenase mitochondrial"/>
    <property type="match status" value="1"/>
</dbReference>
<organism evidence="7 8">
    <name type="scientific">Candidatus Thiodiazotropha taylori</name>
    <dbReference type="NCBI Taxonomy" id="2792791"/>
    <lineage>
        <taxon>Bacteria</taxon>
        <taxon>Pseudomonadati</taxon>
        <taxon>Pseudomonadota</taxon>
        <taxon>Gammaproteobacteria</taxon>
        <taxon>Chromatiales</taxon>
        <taxon>Sedimenticolaceae</taxon>
        <taxon>Candidatus Thiodiazotropha</taxon>
    </lineage>
</organism>
<dbReference type="Proteomes" id="UP000886667">
    <property type="component" value="Unassembled WGS sequence"/>
</dbReference>
<evidence type="ECO:0000313" key="8">
    <source>
        <dbReference type="Proteomes" id="UP000886667"/>
    </source>
</evidence>
<dbReference type="EMBL" id="JAEPCM010000450">
    <property type="protein sequence ID" value="MCG7947225.1"/>
    <property type="molecule type" value="Genomic_DNA"/>
</dbReference>
<keyword evidence="5" id="KW-0560">Oxidoreductase</keyword>
<dbReference type="InterPro" id="IPR051914">
    <property type="entry name" value="FAD-linked_OxidoTrans_Type4"/>
</dbReference>
<dbReference type="InterPro" id="IPR016171">
    <property type="entry name" value="Vanillyl_alc_oxidase_C-sub2"/>
</dbReference>
<proteinExistence type="inferred from homology"/>
<dbReference type="GO" id="GO:0050660">
    <property type="term" value="F:flavin adenine dinucleotide binding"/>
    <property type="evidence" value="ECO:0007669"/>
    <property type="project" value="InterPro"/>
</dbReference>
<dbReference type="SUPFAM" id="SSF55103">
    <property type="entry name" value="FAD-linked oxidases, C-terminal domain"/>
    <property type="match status" value="1"/>
</dbReference>
<keyword evidence="3" id="KW-0285">Flavoprotein</keyword>
<dbReference type="InterPro" id="IPR016164">
    <property type="entry name" value="FAD-linked_Oxase-like_C"/>
</dbReference>
<evidence type="ECO:0000256" key="5">
    <source>
        <dbReference type="ARBA" id="ARBA00023002"/>
    </source>
</evidence>
<dbReference type="Gene3D" id="3.30.70.2740">
    <property type="match status" value="1"/>
</dbReference>
<dbReference type="FunFam" id="1.10.45.10:FF:000001">
    <property type="entry name" value="D-lactate dehydrogenase mitochondrial"/>
    <property type="match status" value="1"/>
</dbReference>
<evidence type="ECO:0000256" key="4">
    <source>
        <dbReference type="ARBA" id="ARBA00022827"/>
    </source>
</evidence>
<comment type="caution">
    <text evidence="7">The sequence shown here is derived from an EMBL/GenBank/DDBJ whole genome shotgun (WGS) entry which is preliminary data.</text>
</comment>
<sequence>VVPVSRIPELIETLENLSKETGITIVNFGHAGNGNIHVNLLLDPDDPKQLAAGEQCLNALFELVLGLGGTLSGEHGIGVVKRQFVDQELDPVELKLMRSIKQQFDPHQILNPGILFPD</sequence>
<dbReference type="PANTHER" id="PTHR42934:SF2">
    <property type="entry name" value="GLYCOLATE OXIDASE SUBUNIT GLCD"/>
    <property type="match status" value="1"/>
</dbReference>
<gene>
    <name evidence="7" type="ORF">JAZ07_12845</name>
</gene>
<evidence type="ECO:0000256" key="3">
    <source>
        <dbReference type="ARBA" id="ARBA00022630"/>
    </source>
</evidence>
<name>A0A9E4N488_9GAMM</name>
<comment type="cofactor">
    <cofactor evidence="1">
        <name>FAD</name>
        <dbReference type="ChEBI" id="CHEBI:57692"/>
    </cofactor>
</comment>